<keyword evidence="2" id="KW-1133">Transmembrane helix</keyword>
<feature type="compositionally biased region" description="Gly residues" evidence="1">
    <location>
        <begin position="584"/>
        <end position="603"/>
    </location>
</feature>
<dbReference type="Pfam" id="PF20990">
    <property type="entry name" value="DUF2207_C"/>
    <property type="match status" value="1"/>
</dbReference>
<dbReference type="EMBL" id="JACSPM010000001">
    <property type="protein sequence ID" value="MBD8022551.1"/>
    <property type="molecule type" value="Genomic_DNA"/>
</dbReference>
<accession>A0ABR8X168</accession>
<evidence type="ECO:0000259" key="3">
    <source>
        <dbReference type="Pfam" id="PF09972"/>
    </source>
</evidence>
<dbReference type="InterPro" id="IPR018702">
    <property type="entry name" value="DUF2207"/>
</dbReference>
<dbReference type="RefSeq" id="WP_191764089.1">
    <property type="nucleotide sequence ID" value="NZ_JACSPM010000001.1"/>
</dbReference>
<keyword evidence="2" id="KW-0812">Transmembrane</keyword>
<protein>
    <submittedName>
        <fullName evidence="5">DUF2207 domain-containing protein</fullName>
    </submittedName>
</protein>
<dbReference type="Pfam" id="PF09972">
    <property type="entry name" value="DUF2207"/>
    <property type="match status" value="1"/>
</dbReference>
<keyword evidence="6" id="KW-1185">Reference proteome</keyword>
<feature type="region of interest" description="Disordered" evidence="1">
    <location>
        <begin position="573"/>
        <end position="603"/>
    </location>
</feature>
<evidence type="ECO:0000256" key="2">
    <source>
        <dbReference type="SAM" id="Phobius"/>
    </source>
</evidence>
<evidence type="ECO:0000259" key="4">
    <source>
        <dbReference type="Pfam" id="PF20990"/>
    </source>
</evidence>
<feature type="domain" description="Predicted membrane protein YciQ-like C-terminal" evidence="4">
    <location>
        <begin position="307"/>
        <end position="540"/>
    </location>
</feature>
<name>A0ABR8X168_9MICO</name>
<feature type="transmembrane region" description="Helical" evidence="2">
    <location>
        <begin position="442"/>
        <end position="464"/>
    </location>
</feature>
<comment type="caution">
    <text evidence="5">The sequence shown here is derived from an EMBL/GenBank/DDBJ whole genome shotgun (WGS) entry which is preliminary data.</text>
</comment>
<evidence type="ECO:0000313" key="5">
    <source>
        <dbReference type="EMBL" id="MBD8022551.1"/>
    </source>
</evidence>
<sequence>MGTVSSVSRVARPVGRALAVWLLALLLGAGAIVAGIGGSPARADVNDFSFESLDVEYRLDRAEDGTSMLTVVERFVAVFPDVDQNRGMQRRIPDSYLGAPLHPELVSITDGDGARRESEVESADDYYVMTSRAGDYVHGRQTYVFTYTLQNVTRFFDDTGADEFYWNVNGTEWQQPFGRVSARVTMPATLADRLTGAQACYVGYEGSTQTCPIAVVDGAVEASASPVAPYQTMTVAIGFEAGTFTAFDPSPLASPWGWLQGIAALGVGAAAVFAGVTRARHLRDEPGRPVIIAEYTPPRAVDALESAVLLGLVTKAIPAEVLEQAVVGSIRIVEGERRMFGGVKLRAELVDPSRADGDGRMLLDGLFPSGMVGEQFEFGRSDTRFSSAAQSILKAANQELVNRGLRRPVPARVRVWPLLAAIAATVVVFLTGFAALEAMVTPWVPIVLIIASVLVTVIVGGMVARKPLTAAGAETRDHLAGLKLFIEWAEADRIRMLQSPRGAERVQVDTTDPREMLRLYESLLPYAVVFGQEKEWARELAVLYGEGNSPGWYSGSSGFNAAAFSTGISTLSSSTASSSSTSGGSSGGGSAGGGGGGGGGGGV</sequence>
<proteinExistence type="predicted"/>
<feature type="compositionally biased region" description="Low complexity" evidence="1">
    <location>
        <begin position="573"/>
        <end position="583"/>
    </location>
</feature>
<dbReference type="Proteomes" id="UP000602532">
    <property type="component" value="Unassembled WGS sequence"/>
</dbReference>
<keyword evidence="2" id="KW-0472">Membrane</keyword>
<evidence type="ECO:0000313" key="6">
    <source>
        <dbReference type="Proteomes" id="UP000602532"/>
    </source>
</evidence>
<organism evidence="5 6">
    <name type="scientific">Microbacterium gallinarum</name>
    <dbReference type="NCBI Taxonomy" id="2762209"/>
    <lineage>
        <taxon>Bacteria</taxon>
        <taxon>Bacillati</taxon>
        <taxon>Actinomycetota</taxon>
        <taxon>Actinomycetes</taxon>
        <taxon>Micrococcales</taxon>
        <taxon>Microbacteriaceae</taxon>
        <taxon>Microbacterium</taxon>
    </lineage>
</organism>
<feature type="transmembrane region" description="Helical" evidence="2">
    <location>
        <begin position="415"/>
        <end position="436"/>
    </location>
</feature>
<feature type="domain" description="DUF2207" evidence="3">
    <location>
        <begin position="63"/>
        <end position="239"/>
    </location>
</feature>
<evidence type="ECO:0000256" key="1">
    <source>
        <dbReference type="SAM" id="MobiDB-lite"/>
    </source>
</evidence>
<reference evidence="5 6" key="1">
    <citation type="submission" date="2020-08" db="EMBL/GenBank/DDBJ databases">
        <title>A Genomic Blueprint of the Chicken Gut Microbiome.</title>
        <authorList>
            <person name="Gilroy R."/>
            <person name="Ravi A."/>
            <person name="Getino M."/>
            <person name="Pursley I."/>
            <person name="Horton D.L."/>
            <person name="Alikhan N.-F."/>
            <person name="Baker D."/>
            <person name="Gharbi K."/>
            <person name="Hall N."/>
            <person name="Watson M."/>
            <person name="Adriaenssens E.M."/>
            <person name="Foster-Nyarko E."/>
            <person name="Jarju S."/>
            <person name="Secka A."/>
            <person name="Antonio M."/>
            <person name="Oren A."/>
            <person name="Chaudhuri R."/>
            <person name="La Ragione R.M."/>
            <person name="Hildebrand F."/>
            <person name="Pallen M.J."/>
        </authorList>
    </citation>
    <scope>NUCLEOTIDE SEQUENCE [LARGE SCALE GENOMIC DNA]</scope>
    <source>
        <strain evidence="5 6">Sa1CUA4</strain>
    </source>
</reference>
<gene>
    <name evidence="5" type="ORF">H9622_02965</name>
</gene>
<dbReference type="InterPro" id="IPR048389">
    <property type="entry name" value="YciQ-like_C"/>
</dbReference>
<feature type="transmembrane region" description="Helical" evidence="2">
    <location>
        <begin position="256"/>
        <end position="276"/>
    </location>
</feature>